<evidence type="ECO:0000256" key="4">
    <source>
        <dbReference type="ARBA" id="ARBA00022989"/>
    </source>
</evidence>
<dbReference type="PANTHER" id="PTHR30572:SF4">
    <property type="entry name" value="ABC TRANSPORTER PERMEASE YTRF"/>
    <property type="match status" value="1"/>
</dbReference>
<comment type="caution">
    <text evidence="9">The sequence shown here is derived from an EMBL/GenBank/DDBJ whole genome shotgun (WGS) entry which is preliminary data.</text>
</comment>
<feature type="transmembrane region" description="Helical" evidence="7">
    <location>
        <begin position="352"/>
        <end position="376"/>
    </location>
</feature>
<evidence type="ECO:0000256" key="2">
    <source>
        <dbReference type="ARBA" id="ARBA00022475"/>
    </source>
</evidence>
<sequence>MLSLALASLRHRRSAFTASFLAMLLGATMVMTFGSMLDTAVAPGVDSASSETLITMASVVGGWSLLLVAFAVSSTLALALRQRATEMALLKSVGATPGQLRRMVIGETLVVCLAGATAAIPFGWGLGHLLLNLLRSTDQVAEGVTHAFGPIALGQGYGITLLSSLAAALIASRRASRQRVTESLLEARAPVPARIGLVRGLCIAFFLAAGIAQAVLTATVMYGKGSDAMQTAGSADIWFAIGLSLFAPLLIRRVPAALPPIVLFIGIATGTLSMQDMDNRAAAAAGLVKTTEQRNIETLNLVVIAMIALFACIMLINTLIAATAHRSREFGQYRLIGATPGGLMARVARESLALTAVGAVLGTAAALVTILPYSYARTGEWTPDLNPFISPAVLVVAAVVTFTTTLATTRRVLRTPAIRAVFA</sequence>
<dbReference type="Proteomes" id="UP001501237">
    <property type="component" value="Unassembled WGS sequence"/>
</dbReference>
<keyword evidence="10" id="KW-1185">Reference proteome</keyword>
<keyword evidence="2" id="KW-1003">Cell membrane</keyword>
<reference evidence="10" key="1">
    <citation type="journal article" date="2019" name="Int. J. Syst. Evol. Microbiol.">
        <title>The Global Catalogue of Microorganisms (GCM) 10K type strain sequencing project: providing services to taxonomists for standard genome sequencing and annotation.</title>
        <authorList>
            <consortium name="The Broad Institute Genomics Platform"/>
            <consortium name="The Broad Institute Genome Sequencing Center for Infectious Disease"/>
            <person name="Wu L."/>
            <person name="Ma J."/>
        </authorList>
    </citation>
    <scope>NUCLEOTIDE SEQUENCE [LARGE SCALE GENOMIC DNA]</scope>
    <source>
        <strain evidence="10">JCM 9377</strain>
    </source>
</reference>
<proteinExistence type="inferred from homology"/>
<evidence type="ECO:0000256" key="3">
    <source>
        <dbReference type="ARBA" id="ARBA00022692"/>
    </source>
</evidence>
<evidence type="ECO:0000256" key="6">
    <source>
        <dbReference type="ARBA" id="ARBA00038076"/>
    </source>
</evidence>
<accession>A0ABP6QGF7</accession>
<dbReference type="InterPro" id="IPR003838">
    <property type="entry name" value="ABC3_permease_C"/>
</dbReference>
<name>A0ABP6QGF7_9ACTN</name>
<evidence type="ECO:0000313" key="10">
    <source>
        <dbReference type="Proteomes" id="UP001501237"/>
    </source>
</evidence>
<evidence type="ECO:0000256" key="7">
    <source>
        <dbReference type="SAM" id="Phobius"/>
    </source>
</evidence>
<protein>
    <submittedName>
        <fullName evidence="9">ABC transporter permease</fullName>
    </submittedName>
</protein>
<evidence type="ECO:0000313" key="9">
    <source>
        <dbReference type="EMBL" id="GAA3226319.1"/>
    </source>
</evidence>
<keyword evidence="4 7" id="KW-1133">Transmembrane helix</keyword>
<comment type="subcellular location">
    <subcellularLocation>
        <location evidence="1">Cell membrane</location>
        <topology evidence="1">Multi-pass membrane protein</topology>
    </subcellularLocation>
</comment>
<dbReference type="Pfam" id="PF02687">
    <property type="entry name" value="FtsX"/>
    <property type="match status" value="2"/>
</dbReference>
<dbReference type="RefSeq" id="WP_344833685.1">
    <property type="nucleotide sequence ID" value="NZ_BAAAUV010000015.1"/>
</dbReference>
<dbReference type="InterPro" id="IPR050250">
    <property type="entry name" value="Macrolide_Exporter_MacB"/>
</dbReference>
<evidence type="ECO:0000259" key="8">
    <source>
        <dbReference type="Pfam" id="PF02687"/>
    </source>
</evidence>
<gene>
    <name evidence="9" type="ORF">GCM10010468_54570</name>
</gene>
<evidence type="ECO:0000256" key="5">
    <source>
        <dbReference type="ARBA" id="ARBA00023136"/>
    </source>
</evidence>
<feature type="transmembrane region" description="Helical" evidence="7">
    <location>
        <begin position="257"/>
        <end position="274"/>
    </location>
</feature>
<dbReference type="PANTHER" id="PTHR30572">
    <property type="entry name" value="MEMBRANE COMPONENT OF TRANSPORTER-RELATED"/>
    <property type="match status" value="1"/>
</dbReference>
<feature type="transmembrane region" description="Helical" evidence="7">
    <location>
        <begin position="301"/>
        <end position="324"/>
    </location>
</feature>
<evidence type="ECO:0000256" key="1">
    <source>
        <dbReference type="ARBA" id="ARBA00004651"/>
    </source>
</evidence>
<feature type="transmembrane region" description="Helical" evidence="7">
    <location>
        <begin position="151"/>
        <end position="171"/>
    </location>
</feature>
<feature type="transmembrane region" description="Helical" evidence="7">
    <location>
        <begin position="228"/>
        <end position="250"/>
    </location>
</feature>
<dbReference type="EMBL" id="BAAAUV010000015">
    <property type="protein sequence ID" value="GAA3226319.1"/>
    <property type="molecule type" value="Genomic_DNA"/>
</dbReference>
<feature type="transmembrane region" description="Helical" evidence="7">
    <location>
        <begin position="109"/>
        <end position="131"/>
    </location>
</feature>
<feature type="transmembrane region" description="Helical" evidence="7">
    <location>
        <begin position="388"/>
        <end position="409"/>
    </location>
</feature>
<keyword evidence="3 7" id="KW-0812">Transmembrane</keyword>
<feature type="domain" description="ABC3 transporter permease C-terminal" evidence="8">
    <location>
        <begin position="302"/>
        <end position="416"/>
    </location>
</feature>
<keyword evidence="5 7" id="KW-0472">Membrane</keyword>
<feature type="transmembrane region" description="Helical" evidence="7">
    <location>
        <begin position="60"/>
        <end position="80"/>
    </location>
</feature>
<feature type="domain" description="ABC3 transporter permease C-terminal" evidence="8">
    <location>
        <begin position="61"/>
        <end position="178"/>
    </location>
</feature>
<comment type="similarity">
    <text evidence="6">Belongs to the ABC-4 integral membrane protein family.</text>
</comment>
<feature type="transmembrane region" description="Helical" evidence="7">
    <location>
        <begin position="197"/>
        <end position="222"/>
    </location>
</feature>
<organism evidence="9 10">
    <name type="scientific">Actinocorallia longicatena</name>
    <dbReference type="NCBI Taxonomy" id="111803"/>
    <lineage>
        <taxon>Bacteria</taxon>
        <taxon>Bacillati</taxon>
        <taxon>Actinomycetota</taxon>
        <taxon>Actinomycetes</taxon>
        <taxon>Streptosporangiales</taxon>
        <taxon>Thermomonosporaceae</taxon>
        <taxon>Actinocorallia</taxon>
    </lineage>
</organism>